<feature type="domain" description="GIY-YIG" evidence="2">
    <location>
        <begin position="1"/>
        <end position="75"/>
    </location>
</feature>
<evidence type="ECO:0000256" key="1">
    <source>
        <dbReference type="ARBA" id="ARBA00007435"/>
    </source>
</evidence>
<sequence length="84" mass="10268">MYYIYVLQSKKDNNFYVGFTKDLKKRFILHNSKKVFATKNRTPLELIYYESCINQEDATHREKYLKTSWGKRYIKNRLKNYLTG</sequence>
<dbReference type="SUPFAM" id="SSF82771">
    <property type="entry name" value="GIY-YIG endonuclease"/>
    <property type="match status" value="1"/>
</dbReference>
<dbReference type="Pfam" id="PF01541">
    <property type="entry name" value="GIY-YIG"/>
    <property type="match status" value="1"/>
</dbReference>
<keyword evidence="3" id="KW-0255">Endonuclease</keyword>
<proteinExistence type="inferred from homology"/>
<evidence type="ECO:0000313" key="4">
    <source>
        <dbReference type="Proteomes" id="UP000315589"/>
    </source>
</evidence>
<dbReference type="PROSITE" id="PS50164">
    <property type="entry name" value="GIY_YIG"/>
    <property type="match status" value="1"/>
</dbReference>
<dbReference type="CDD" id="cd10449">
    <property type="entry name" value="GIY-YIG_SLX1_like"/>
    <property type="match status" value="1"/>
</dbReference>
<comment type="caution">
    <text evidence="3">The sequence shown here is derived from an EMBL/GenBank/DDBJ whole genome shotgun (WGS) entry which is preliminary data.</text>
</comment>
<dbReference type="InterPro" id="IPR000305">
    <property type="entry name" value="GIY-YIG_endonuc"/>
</dbReference>
<reference evidence="3 4" key="1">
    <citation type="submission" date="2017-07" db="EMBL/GenBank/DDBJ databases">
        <title>Mechanisms for carbon and nitrogen cycling indicate functional differentiation within the Candidate Phyla Radiation.</title>
        <authorList>
            <person name="Danczak R.E."/>
            <person name="Johnston M.D."/>
            <person name="Kenah C."/>
            <person name="Slattery M."/>
            <person name="Wrighton K.C."/>
            <person name="Wilkins M.J."/>
        </authorList>
    </citation>
    <scope>NUCLEOTIDE SEQUENCE [LARGE SCALE GENOMIC DNA]</scope>
    <source>
        <strain evidence="3">Licking1014_85</strain>
    </source>
</reference>
<dbReference type="InterPro" id="IPR035901">
    <property type="entry name" value="GIY-YIG_endonuc_sf"/>
</dbReference>
<dbReference type="Proteomes" id="UP000315589">
    <property type="component" value="Unassembled WGS sequence"/>
</dbReference>
<dbReference type="Gene3D" id="3.40.1440.10">
    <property type="entry name" value="GIY-YIG endonuclease"/>
    <property type="match status" value="1"/>
</dbReference>
<dbReference type="InterPro" id="IPR050190">
    <property type="entry name" value="UPF0213_domain"/>
</dbReference>
<accession>A0A554LM16</accession>
<comment type="similarity">
    <text evidence="1">Belongs to the UPF0213 family.</text>
</comment>
<dbReference type="AlphaFoldDB" id="A0A554LM16"/>
<keyword evidence="3" id="KW-0540">Nuclease</keyword>
<dbReference type="GO" id="GO:0004519">
    <property type="term" value="F:endonuclease activity"/>
    <property type="evidence" value="ECO:0007669"/>
    <property type="project" value="UniProtKB-KW"/>
</dbReference>
<evidence type="ECO:0000313" key="3">
    <source>
        <dbReference type="EMBL" id="TSC93935.1"/>
    </source>
</evidence>
<protein>
    <submittedName>
        <fullName evidence="3">Putative endonuclease</fullName>
    </submittedName>
</protein>
<dbReference type="SMART" id="SM00465">
    <property type="entry name" value="GIYc"/>
    <property type="match status" value="1"/>
</dbReference>
<keyword evidence="3" id="KW-0378">Hydrolase</keyword>
<dbReference type="PANTHER" id="PTHR34477">
    <property type="entry name" value="UPF0213 PROTEIN YHBQ"/>
    <property type="match status" value="1"/>
</dbReference>
<gene>
    <name evidence="3" type="ORF">CEN91_58</name>
</gene>
<dbReference type="PANTHER" id="PTHR34477:SF1">
    <property type="entry name" value="UPF0213 PROTEIN YHBQ"/>
    <property type="match status" value="1"/>
</dbReference>
<organism evidence="3 4">
    <name type="scientific">Candidatus Berkelbacteria bacterium Licking1014_85</name>
    <dbReference type="NCBI Taxonomy" id="2017148"/>
    <lineage>
        <taxon>Bacteria</taxon>
        <taxon>Candidatus Berkelbacteria</taxon>
    </lineage>
</organism>
<evidence type="ECO:0000259" key="2">
    <source>
        <dbReference type="PROSITE" id="PS50164"/>
    </source>
</evidence>
<name>A0A554LM16_9BACT</name>
<dbReference type="EMBL" id="VMGI01000006">
    <property type="protein sequence ID" value="TSC93935.1"/>
    <property type="molecule type" value="Genomic_DNA"/>
</dbReference>